<feature type="transmembrane region" description="Helical" evidence="8">
    <location>
        <begin position="265"/>
        <end position="284"/>
    </location>
</feature>
<feature type="domain" description="Glycosyltransferase 2-like" evidence="9">
    <location>
        <begin position="5"/>
        <end position="165"/>
    </location>
</feature>
<feature type="transmembrane region" description="Helical" evidence="8">
    <location>
        <begin position="230"/>
        <end position="253"/>
    </location>
</feature>
<evidence type="ECO:0000256" key="1">
    <source>
        <dbReference type="ARBA" id="ARBA00022475"/>
    </source>
</evidence>
<evidence type="ECO:0000256" key="3">
    <source>
        <dbReference type="ARBA" id="ARBA00022679"/>
    </source>
</evidence>
<evidence type="ECO:0000259" key="9">
    <source>
        <dbReference type="Pfam" id="PF00535"/>
    </source>
</evidence>
<protein>
    <submittedName>
        <fullName evidence="10">UDP-4-deoxy-4-formamido-beta-L-arabinopyranose--undecaprenyl-phosphate 4-deoxy-4-formamido-alpha-L-arabinopyranosyltransferase, putative</fullName>
    </submittedName>
</protein>
<keyword evidence="11" id="KW-1185">Reference proteome</keyword>
<dbReference type="Proteomes" id="UP000007721">
    <property type="component" value="Chromosome"/>
</dbReference>
<dbReference type="PANTHER" id="PTHR48090:SF3">
    <property type="entry name" value="UNDECAPRENYL-PHOSPHATE 4-DEOXY-4-FORMAMIDO-L-ARABINOSE TRANSFERASE"/>
    <property type="match status" value="1"/>
</dbReference>
<dbReference type="STRING" id="316067.Geob_0427"/>
<dbReference type="eggNOG" id="COG0463">
    <property type="taxonomic scope" value="Bacteria"/>
</dbReference>
<dbReference type="CDD" id="cd04187">
    <property type="entry name" value="DPM1_like_bac"/>
    <property type="match status" value="1"/>
</dbReference>
<keyword evidence="1" id="KW-1003">Cell membrane</keyword>
<dbReference type="Gene3D" id="3.90.550.10">
    <property type="entry name" value="Spore Coat Polysaccharide Biosynthesis Protein SpsA, Chain A"/>
    <property type="match status" value="1"/>
</dbReference>
<gene>
    <name evidence="10" type="ordered locus">Geob_0427</name>
</gene>
<dbReference type="GO" id="GO:0009103">
    <property type="term" value="P:lipopolysaccharide biosynthetic process"/>
    <property type="evidence" value="ECO:0007669"/>
    <property type="project" value="UniProtKB-KW"/>
</dbReference>
<accession>B9LZ64</accession>
<dbReference type="CAZy" id="GT2">
    <property type="family name" value="Glycosyltransferase Family 2"/>
</dbReference>
<keyword evidence="4 8" id="KW-0812">Transmembrane</keyword>
<dbReference type="AlphaFoldDB" id="B9LZ64"/>
<dbReference type="InterPro" id="IPR029044">
    <property type="entry name" value="Nucleotide-diphossugar_trans"/>
</dbReference>
<dbReference type="GO" id="GO:0005886">
    <property type="term" value="C:plasma membrane"/>
    <property type="evidence" value="ECO:0007669"/>
    <property type="project" value="TreeGrafter"/>
</dbReference>
<dbReference type="InterPro" id="IPR001173">
    <property type="entry name" value="Glyco_trans_2-like"/>
</dbReference>
<keyword evidence="5" id="KW-0448">Lipopolysaccharide biosynthesis</keyword>
<evidence type="ECO:0000256" key="2">
    <source>
        <dbReference type="ARBA" id="ARBA00022676"/>
    </source>
</evidence>
<dbReference type="PANTHER" id="PTHR48090">
    <property type="entry name" value="UNDECAPRENYL-PHOSPHATE 4-DEOXY-4-FORMAMIDO-L-ARABINOSE TRANSFERASE-RELATED"/>
    <property type="match status" value="1"/>
</dbReference>
<dbReference type="SUPFAM" id="SSF53448">
    <property type="entry name" value="Nucleotide-diphospho-sugar transferases"/>
    <property type="match status" value="1"/>
</dbReference>
<name>B9LZ64_GEODF</name>
<proteinExistence type="predicted"/>
<dbReference type="RefSeq" id="WP_012645525.1">
    <property type="nucleotide sequence ID" value="NC_011979.1"/>
</dbReference>
<dbReference type="OrthoDB" id="9802649at2"/>
<evidence type="ECO:0000256" key="8">
    <source>
        <dbReference type="SAM" id="Phobius"/>
    </source>
</evidence>
<keyword evidence="6 8" id="KW-1133">Transmembrane helix</keyword>
<dbReference type="EMBL" id="CP001390">
    <property type="protein sequence ID" value="ACM18796.1"/>
    <property type="molecule type" value="Genomic_DNA"/>
</dbReference>
<evidence type="ECO:0000256" key="5">
    <source>
        <dbReference type="ARBA" id="ARBA00022985"/>
    </source>
</evidence>
<evidence type="ECO:0000256" key="6">
    <source>
        <dbReference type="ARBA" id="ARBA00022989"/>
    </source>
</evidence>
<evidence type="ECO:0000256" key="4">
    <source>
        <dbReference type="ARBA" id="ARBA00022692"/>
    </source>
</evidence>
<keyword evidence="7 8" id="KW-0472">Membrane</keyword>
<organism evidence="10 11">
    <name type="scientific">Geotalea daltonii (strain DSM 22248 / JCM 15807 / FRC-32)</name>
    <name type="common">Geobacter daltonii</name>
    <dbReference type="NCBI Taxonomy" id="316067"/>
    <lineage>
        <taxon>Bacteria</taxon>
        <taxon>Pseudomonadati</taxon>
        <taxon>Thermodesulfobacteriota</taxon>
        <taxon>Desulfuromonadia</taxon>
        <taxon>Geobacterales</taxon>
        <taxon>Geobacteraceae</taxon>
        <taxon>Geotalea</taxon>
    </lineage>
</organism>
<keyword evidence="3 10" id="KW-0808">Transferase</keyword>
<evidence type="ECO:0000256" key="7">
    <source>
        <dbReference type="ARBA" id="ARBA00023136"/>
    </source>
</evidence>
<evidence type="ECO:0000313" key="10">
    <source>
        <dbReference type="EMBL" id="ACM18796.1"/>
    </source>
</evidence>
<dbReference type="HOGENOM" id="CLU_033536_0_0_7"/>
<evidence type="ECO:0000313" key="11">
    <source>
        <dbReference type="Proteomes" id="UP000007721"/>
    </source>
</evidence>
<keyword evidence="2" id="KW-0328">Glycosyltransferase</keyword>
<dbReference type="InterPro" id="IPR050256">
    <property type="entry name" value="Glycosyltransferase_2"/>
</dbReference>
<dbReference type="GO" id="GO:0099621">
    <property type="term" value="F:undecaprenyl-phosphate 4-deoxy-4-formamido-L-arabinose transferase activity"/>
    <property type="evidence" value="ECO:0007669"/>
    <property type="project" value="TreeGrafter"/>
</dbReference>
<sequence length="331" mass="37499">MTRLSVVIPVYNAEKTIESLCNTLFDLYRNSFELEVVLVNDNSRDSTHIICQRLHEANPETVTYIRLARNFGEHSAVMAGLNNATGDYAVIMDDDFQNPPEEISRMVAEIEKGYDVVYTHYPVKRDSIFRNLGSAFNDKMANVILQKPADLYLSSFKIMNRFLINEVIIYTGPDPYIDAIIFRSTSNIGRVEVRHDKRRHGRSNYTIGKLISLWGNMVVSYSLIPLRILGLAGFIMTLIGVYVGGTSLLDAILPYRQDPTEYETLIALTTFFRGFQLLAVSVVGEYVGRIYLALNCDPQFVIREKFSAQKKLQFAAVHTGLNHGYNKKTGN</sequence>
<dbReference type="Pfam" id="PF00535">
    <property type="entry name" value="Glycos_transf_2"/>
    <property type="match status" value="1"/>
</dbReference>
<reference evidence="10 11" key="1">
    <citation type="submission" date="2009-01" db="EMBL/GenBank/DDBJ databases">
        <title>Complete sequence of Geobacter sp. FRC-32.</title>
        <authorList>
            <consortium name="US DOE Joint Genome Institute"/>
            <person name="Lucas S."/>
            <person name="Copeland A."/>
            <person name="Lapidus A."/>
            <person name="Glavina del Rio T."/>
            <person name="Dalin E."/>
            <person name="Tice H."/>
            <person name="Bruce D."/>
            <person name="Goodwin L."/>
            <person name="Pitluck S."/>
            <person name="Saunders E."/>
            <person name="Brettin T."/>
            <person name="Detter J.C."/>
            <person name="Han C."/>
            <person name="Larimer F."/>
            <person name="Land M."/>
            <person name="Hauser L."/>
            <person name="Kyrpides N."/>
            <person name="Ovchinnikova G."/>
            <person name="Kostka J."/>
            <person name="Richardson P."/>
        </authorList>
    </citation>
    <scope>NUCLEOTIDE SEQUENCE [LARGE SCALE GENOMIC DNA]</scope>
    <source>
        <strain evidence="11">DSM 22248 / JCM 15807 / FRC-32</strain>
    </source>
</reference>
<dbReference type="KEGG" id="geo:Geob_0427"/>